<dbReference type="Gene3D" id="3.40.50.720">
    <property type="entry name" value="NAD(P)-binding Rossmann-like Domain"/>
    <property type="match status" value="1"/>
</dbReference>
<protein>
    <submittedName>
        <fullName evidence="4">NAD-dependent epimerase/dehydratase family protein</fullName>
    </submittedName>
</protein>
<dbReference type="InterPro" id="IPR036291">
    <property type="entry name" value="NAD(P)-bd_dom_sf"/>
</dbReference>
<keyword evidence="5" id="KW-1185">Reference proteome</keyword>
<feature type="domain" description="NAD-dependent epimerase/dehydratase" evidence="3">
    <location>
        <begin position="6"/>
        <end position="121"/>
    </location>
</feature>
<comment type="subcellular location">
    <subcellularLocation>
        <location evidence="1">Membrane</location>
    </subcellularLocation>
</comment>
<gene>
    <name evidence="4" type="ORF">N6H18_05985</name>
</gene>
<evidence type="ECO:0000256" key="1">
    <source>
        <dbReference type="ARBA" id="ARBA00004370"/>
    </source>
</evidence>
<reference evidence="4" key="1">
    <citation type="submission" date="2022-09" db="EMBL/GenBank/DDBJ databases">
        <title>Comparative genomics and taxonomic characterization of three novel marine species of genus Reichenbachiella exhibiting antioxidant and polysaccharide degradation activities.</title>
        <authorList>
            <person name="Muhammad N."/>
            <person name="Lee Y.-J."/>
            <person name="Ko J."/>
            <person name="Kim S.-G."/>
        </authorList>
    </citation>
    <scope>NUCLEOTIDE SEQUENCE</scope>
    <source>
        <strain evidence="4">BKB1-1</strain>
    </source>
</reference>
<accession>A0ABY6CSK7</accession>
<dbReference type="SUPFAM" id="SSF51735">
    <property type="entry name" value="NAD(P)-binding Rossmann-fold domains"/>
    <property type="match status" value="1"/>
</dbReference>
<proteinExistence type="predicted"/>
<dbReference type="RefSeq" id="WP_262310930.1">
    <property type="nucleotide sequence ID" value="NZ_CP106679.1"/>
</dbReference>
<dbReference type="EMBL" id="CP106679">
    <property type="protein sequence ID" value="UXP33501.1"/>
    <property type="molecule type" value="Genomic_DNA"/>
</dbReference>
<evidence type="ECO:0000256" key="2">
    <source>
        <dbReference type="ARBA" id="ARBA00023136"/>
    </source>
</evidence>
<dbReference type="PANTHER" id="PTHR14097">
    <property type="entry name" value="OXIDOREDUCTASE HTATIP2"/>
    <property type="match status" value="1"/>
</dbReference>
<dbReference type="Proteomes" id="UP001065174">
    <property type="component" value="Chromosome"/>
</dbReference>
<dbReference type="Pfam" id="PF01370">
    <property type="entry name" value="Epimerase"/>
    <property type="match status" value="1"/>
</dbReference>
<evidence type="ECO:0000313" key="5">
    <source>
        <dbReference type="Proteomes" id="UP001065174"/>
    </source>
</evidence>
<sequence length="235" mass="26655">MAGKTALIVGATGLVGRELLNTLLSKDHYAKILIVGRRSIEIKDNRIEELIVNFDELEKYQSQISAHDYYCCLGTTMAQAKSKEAFYRVDFTYPMELAKIAQADPQFETFNLVSAYGANAQSGLFYNSVKGQLEEALKEMGLPALHIYQPSLLLGYRPHFRIWEEMAKLASSIFSFFIIGSRLRFWAIKGSQVAEAMFYVASSDEKGIHIHKPLEMQRIARKKEYTFDSSRSKVA</sequence>
<organism evidence="4 5">
    <name type="scientific">Reichenbachiella agarivorans</name>
    <dbReference type="NCBI Taxonomy" id="2979464"/>
    <lineage>
        <taxon>Bacteria</taxon>
        <taxon>Pseudomonadati</taxon>
        <taxon>Bacteroidota</taxon>
        <taxon>Cytophagia</taxon>
        <taxon>Cytophagales</taxon>
        <taxon>Reichenbachiellaceae</taxon>
        <taxon>Reichenbachiella</taxon>
    </lineage>
</organism>
<keyword evidence="2" id="KW-0472">Membrane</keyword>
<evidence type="ECO:0000313" key="4">
    <source>
        <dbReference type="EMBL" id="UXP33501.1"/>
    </source>
</evidence>
<dbReference type="PANTHER" id="PTHR14097:SF7">
    <property type="entry name" value="OXIDOREDUCTASE HTATIP2"/>
    <property type="match status" value="1"/>
</dbReference>
<evidence type="ECO:0000259" key="3">
    <source>
        <dbReference type="Pfam" id="PF01370"/>
    </source>
</evidence>
<name>A0ABY6CSK7_9BACT</name>
<dbReference type="InterPro" id="IPR001509">
    <property type="entry name" value="Epimerase_deHydtase"/>
</dbReference>